<dbReference type="InterPro" id="IPR002213">
    <property type="entry name" value="UDP_glucos_trans"/>
</dbReference>
<name>A0ABP7RTX4_9PSEU</name>
<accession>A0ABP7RTX4</accession>
<dbReference type="PANTHER" id="PTHR48050:SF13">
    <property type="entry name" value="STEROL 3-BETA-GLUCOSYLTRANSFERASE UGT80A2"/>
    <property type="match status" value="1"/>
</dbReference>
<keyword evidence="2" id="KW-0045">Antibiotic biosynthesis</keyword>
<dbReference type="Pfam" id="PF03033">
    <property type="entry name" value="Glyco_transf_28"/>
    <property type="match status" value="1"/>
</dbReference>
<dbReference type="EMBL" id="BAABAL010000006">
    <property type="protein sequence ID" value="GAA4002193.1"/>
    <property type="molecule type" value="Genomic_DNA"/>
</dbReference>
<feature type="domain" description="Erythromycin biosynthesis protein CIII-like C-terminal" evidence="4">
    <location>
        <begin position="298"/>
        <end position="408"/>
    </location>
</feature>
<keyword evidence="6" id="KW-1185">Reference proteome</keyword>
<comment type="caution">
    <text evidence="5">The sequence shown here is derived from an EMBL/GenBank/DDBJ whole genome shotgun (WGS) entry which is preliminary data.</text>
</comment>
<evidence type="ECO:0000259" key="4">
    <source>
        <dbReference type="Pfam" id="PF06722"/>
    </source>
</evidence>
<organism evidence="5 6">
    <name type="scientific">Allokutzneria multivorans</name>
    <dbReference type="NCBI Taxonomy" id="1142134"/>
    <lineage>
        <taxon>Bacteria</taxon>
        <taxon>Bacillati</taxon>
        <taxon>Actinomycetota</taxon>
        <taxon>Actinomycetes</taxon>
        <taxon>Pseudonocardiales</taxon>
        <taxon>Pseudonocardiaceae</taxon>
        <taxon>Allokutzneria</taxon>
    </lineage>
</organism>
<comment type="pathway">
    <text evidence="1">Antibiotic biosynthesis; vancomycin biosynthesis.</text>
</comment>
<gene>
    <name evidence="5" type="ORF">GCM10022247_23680</name>
</gene>
<dbReference type="InterPro" id="IPR050426">
    <property type="entry name" value="Glycosyltransferase_28"/>
</dbReference>
<protein>
    <submittedName>
        <fullName evidence="5">Glycosyltransferase</fullName>
    </submittedName>
</protein>
<evidence type="ECO:0000313" key="5">
    <source>
        <dbReference type="EMBL" id="GAA4002193.1"/>
    </source>
</evidence>
<dbReference type="Pfam" id="PF06722">
    <property type="entry name" value="EryCIII-like_C"/>
    <property type="match status" value="1"/>
</dbReference>
<reference evidence="6" key="1">
    <citation type="journal article" date="2019" name="Int. J. Syst. Evol. Microbiol.">
        <title>The Global Catalogue of Microorganisms (GCM) 10K type strain sequencing project: providing services to taxonomists for standard genome sequencing and annotation.</title>
        <authorList>
            <consortium name="The Broad Institute Genomics Platform"/>
            <consortium name="The Broad Institute Genome Sequencing Center for Infectious Disease"/>
            <person name="Wu L."/>
            <person name="Ma J."/>
        </authorList>
    </citation>
    <scope>NUCLEOTIDE SEQUENCE [LARGE SCALE GENOMIC DNA]</scope>
    <source>
        <strain evidence="6">JCM 17342</strain>
    </source>
</reference>
<dbReference type="RefSeq" id="WP_344873734.1">
    <property type="nucleotide sequence ID" value="NZ_BAABAL010000006.1"/>
</dbReference>
<evidence type="ECO:0000256" key="2">
    <source>
        <dbReference type="ARBA" id="ARBA00023194"/>
    </source>
</evidence>
<dbReference type="InterPro" id="IPR010610">
    <property type="entry name" value="EryCIII-like_C"/>
</dbReference>
<evidence type="ECO:0000259" key="3">
    <source>
        <dbReference type="Pfam" id="PF03033"/>
    </source>
</evidence>
<dbReference type="Proteomes" id="UP001501747">
    <property type="component" value="Unassembled WGS sequence"/>
</dbReference>
<proteinExistence type="predicted"/>
<dbReference type="InterPro" id="IPR004276">
    <property type="entry name" value="GlycoTrans_28_N"/>
</dbReference>
<feature type="domain" description="Glycosyltransferase family 28 N-terminal" evidence="3">
    <location>
        <begin position="3"/>
        <end position="62"/>
    </location>
</feature>
<evidence type="ECO:0000313" key="6">
    <source>
        <dbReference type="Proteomes" id="UP001501747"/>
    </source>
</evidence>
<sequence>MPILIYAPGSRGDVAPFTGLGIRLREAGYDVAVATYAEFGGFVREAGLEFRSIPGDPRGIGATPEGQRWQEGGGGPLGTLRMIKVFREHIAELNEGIFRAGAEGADLVLSNSMAVFTAYHVAQGLRVPLIATPLQPWLPTADAAPDMLVPFPLGPWGNRAVGRISLLTGEQVMNKGVAAERTRLGLPKSGLGALTTSVMRRELPVINGFSPVVAPRLSDWTDAEDGVGFWWPASRPDWAPPAALSDFLAAGPPPIYLGFGSREFSDPAKLNDLVAHAIKLAGVRAVVQAGWAGLDLTSDDVMTIGEAPHEWLFPRMSAVVHHCGAGTTGAGLRAGVPAVGVPAITDQPFWAKRLEAIGASPGWVPFTELSAERLAELIKAAPQHAPRARELAKLVRAEDGAGEVVRRVSRLLG</sequence>
<dbReference type="PANTHER" id="PTHR48050">
    <property type="entry name" value="STEROL 3-BETA-GLUCOSYLTRANSFERASE"/>
    <property type="match status" value="1"/>
</dbReference>
<evidence type="ECO:0000256" key="1">
    <source>
        <dbReference type="ARBA" id="ARBA00004660"/>
    </source>
</evidence>
<dbReference type="SUPFAM" id="SSF53756">
    <property type="entry name" value="UDP-Glycosyltransferase/glycogen phosphorylase"/>
    <property type="match status" value="1"/>
</dbReference>
<dbReference type="Gene3D" id="3.40.50.2000">
    <property type="entry name" value="Glycogen Phosphorylase B"/>
    <property type="match status" value="2"/>
</dbReference>
<dbReference type="CDD" id="cd03784">
    <property type="entry name" value="GT1_Gtf-like"/>
    <property type="match status" value="1"/>
</dbReference>